<dbReference type="PROSITE" id="PS00134">
    <property type="entry name" value="TRYPSIN_HIS"/>
    <property type="match status" value="1"/>
</dbReference>
<organism evidence="20 21">
    <name type="scientific">Desmophyllum pertusum</name>
    <dbReference type="NCBI Taxonomy" id="174260"/>
    <lineage>
        <taxon>Eukaryota</taxon>
        <taxon>Metazoa</taxon>
        <taxon>Cnidaria</taxon>
        <taxon>Anthozoa</taxon>
        <taxon>Hexacorallia</taxon>
        <taxon>Scleractinia</taxon>
        <taxon>Caryophylliina</taxon>
        <taxon>Caryophylliidae</taxon>
        <taxon>Desmophyllum</taxon>
    </lineage>
</organism>
<evidence type="ECO:0000256" key="9">
    <source>
        <dbReference type="ARBA" id="ARBA00022737"/>
    </source>
</evidence>
<name>A0A9W9Z5R9_9CNID</name>
<dbReference type="PROSITE" id="PS50234">
    <property type="entry name" value="VWFA"/>
    <property type="match status" value="1"/>
</dbReference>
<dbReference type="CDD" id="cd00033">
    <property type="entry name" value="CCP"/>
    <property type="match status" value="4"/>
</dbReference>
<dbReference type="SUPFAM" id="SSF50494">
    <property type="entry name" value="Trypsin-like serine proteases"/>
    <property type="match status" value="1"/>
</dbReference>
<dbReference type="OrthoDB" id="6127264at2759"/>
<accession>A0A9W9Z5R9</accession>
<evidence type="ECO:0000256" key="16">
    <source>
        <dbReference type="SAM" id="SignalP"/>
    </source>
</evidence>
<feature type="domain" description="Sushi" evidence="19">
    <location>
        <begin position="108"/>
        <end position="169"/>
    </location>
</feature>
<evidence type="ECO:0000256" key="11">
    <source>
        <dbReference type="ARBA" id="ARBA00022825"/>
    </source>
</evidence>
<feature type="disulfide bond" evidence="15">
    <location>
        <begin position="200"/>
        <end position="227"/>
    </location>
</feature>
<evidence type="ECO:0000259" key="18">
    <source>
        <dbReference type="PROSITE" id="PS50240"/>
    </source>
</evidence>
<comment type="cofactor">
    <cofactor evidence="1">
        <name>Mn(2+)</name>
        <dbReference type="ChEBI" id="CHEBI:29035"/>
    </cofactor>
</comment>
<dbReference type="GO" id="GO:0009986">
    <property type="term" value="C:cell surface"/>
    <property type="evidence" value="ECO:0007669"/>
    <property type="project" value="UniProtKB-SubCell"/>
</dbReference>
<dbReference type="Gene3D" id="3.40.50.410">
    <property type="entry name" value="von Willebrand factor, type A domain"/>
    <property type="match status" value="1"/>
</dbReference>
<dbReference type="InterPro" id="IPR043504">
    <property type="entry name" value="Peptidase_S1_PA_chymotrypsin"/>
</dbReference>
<evidence type="ECO:0000256" key="7">
    <source>
        <dbReference type="ARBA" id="ARBA00022670"/>
    </source>
</evidence>
<comment type="caution">
    <text evidence="15">Lacks conserved residue(s) required for the propagation of feature annotation.</text>
</comment>
<keyword evidence="5" id="KW-0964">Secreted</keyword>
<dbReference type="FunFam" id="2.10.70.10:FF:000014">
    <property type="entry name" value="Membrane cofactor protein"/>
    <property type="match status" value="1"/>
</dbReference>
<dbReference type="CDD" id="cd01450">
    <property type="entry name" value="vWFA_subfamily_ECM"/>
    <property type="match status" value="1"/>
</dbReference>
<proteinExistence type="predicted"/>
<dbReference type="GO" id="GO:0006508">
    <property type="term" value="P:proteolysis"/>
    <property type="evidence" value="ECO:0007669"/>
    <property type="project" value="UniProtKB-KW"/>
</dbReference>
<dbReference type="PANTHER" id="PTHR46393">
    <property type="entry name" value="SUSHI DOMAIN-CONTAINING PROTEIN"/>
    <property type="match status" value="1"/>
</dbReference>
<feature type="disulfide bond" evidence="15">
    <location>
        <begin position="140"/>
        <end position="167"/>
    </location>
</feature>
<dbReference type="InterPro" id="IPR035976">
    <property type="entry name" value="Sushi/SCR/CCP_sf"/>
</dbReference>
<dbReference type="InterPro" id="IPR009003">
    <property type="entry name" value="Peptidase_S1_PA"/>
</dbReference>
<evidence type="ECO:0000256" key="2">
    <source>
        <dbReference type="ARBA" id="ARBA00001946"/>
    </source>
</evidence>
<evidence type="ECO:0000256" key="1">
    <source>
        <dbReference type="ARBA" id="ARBA00001936"/>
    </source>
</evidence>
<dbReference type="AlphaFoldDB" id="A0A9W9Z5R9"/>
<dbReference type="Gene3D" id="2.10.70.10">
    <property type="entry name" value="Complement Module, domain 1"/>
    <property type="match status" value="4"/>
</dbReference>
<feature type="domain" description="VWFA" evidence="17">
    <location>
        <begin position="350"/>
        <end position="530"/>
    </location>
</feature>
<evidence type="ECO:0000256" key="5">
    <source>
        <dbReference type="ARBA" id="ARBA00022525"/>
    </source>
</evidence>
<dbReference type="PANTHER" id="PTHR46393:SF7">
    <property type="entry name" value="COMPLEMENT C2"/>
    <property type="match status" value="1"/>
</dbReference>
<dbReference type="Pfam" id="PF00092">
    <property type="entry name" value="VWA"/>
    <property type="match status" value="1"/>
</dbReference>
<dbReference type="GO" id="GO:0005576">
    <property type="term" value="C:extracellular region"/>
    <property type="evidence" value="ECO:0007669"/>
    <property type="project" value="UniProtKB-SubCell"/>
</dbReference>
<dbReference type="InterPro" id="IPR000436">
    <property type="entry name" value="Sushi_SCR_CCP_dom"/>
</dbReference>
<keyword evidence="21" id="KW-1185">Reference proteome</keyword>
<dbReference type="InterPro" id="IPR002035">
    <property type="entry name" value="VWF_A"/>
</dbReference>
<evidence type="ECO:0000256" key="4">
    <source>
        <dbReference type="ARBA" id="ARBA00004613"/>
    </source>
</evidence>
<dbReference type="GO" id="GO:0006956">
    <property type="term" value="P:complement activation"/>
    <property type="evidence" value="ECO:0007669"/>
    <property type="project" value="InterPro"/>
</dbReference>
<evidence type="ECO:0000256" key="3">
    <source>
        <dbReference type="ARBA" id="ARBA00004241"/>
    </source>
</evidence>
<evidence type="ECO:0000256" key="15">
    <source>
        <dbReference type="PROSITE-ProRule" id="PRU00302"/>
    </source>
</evidence>
<dbReference type="InterPro" id="IPR011360">
    <property type="entry name" value="Compl_C2_B"/>
</dbReference>
<evidence type="ECO:0000313" key="20">
    <source>
        <dbReference type="EMBL" id="KAJ7375455.1"/>
    </source>
</evidence>
<reference evidence="20" key="1">
    <citation type="submission" date="2023-01" db="EMBL/GenBank/DDBJ databases">
        <title>Genome assembly of the deep-sea coral Lophelia pertusa.</title>
        <authorList>
            <person name="Herrera S."/>
            <person name="Cordes E."/>
        </authorList>
    </citation>
    <scope>NUCLEOTIDE SEQUENCE</scope>
    <source>
        <strain evidence="20">USNM1676648</strain>
        <tissue evidence="20">Polyp</tissue>
    </source>
</reference>
<feature type="domain" description="Sushi" evidence="19">
    <location>
        <begin position="51"/>
        <end position="107"/>
    </location>
</feature>
<feature type="domain" description="Peptidase S1" evidence="18">
    <location>
        <begin position="550"/>
        <end position="641"/>
    </location>
</feature>
<dbReference type="GO" id="GO:0004252">
    <property type="term" value="F:serine-type endopeptidase activity"/>
    <property type="evidence" value="ECO:0007669"/>
    <property type="project" value="InterPro"/>
</dbReference>
<keyword evidence="12 15" id="KW-1015">Disulfide bond</keyword>
<evidence type="ECO:0000313" key="21">
    <source>
        <dbReference type="Proteomes" id="UP001163046"/>
    </source>
</evidence>
<dbReference type="InterPro" id="IPR018114">
    <property type="entry name" value="TRYPSIN_HIS"/>
</dbReference>
<comment type="cofactor">
    <cofactor evidence="2">
        <name>Mg(2+)</name>
        <dbReference type="ChEBI" id="CHEBI:18420"/>
    </cofactor>
</comment>
<dbReference type="SMART" id="SM00327">
    <property type="entry name" value="VWA"/>
    <property type="match status" value="1"/>
</dbReference>
<keyword evidence="6 15" id="KW-0768">Sushi</keyword>
<evidence type="ECO:0000256" key="14">
    <source>
        <dbReference type="ARBA" id="ARBA00029636"/>
    </source>
</evidence>
<comment type="subcellular location">
    <subcellularLocation>
        <location evidence="3">Cell surface</location>
    </subcellularLocation>
    <subcellularLocation>
        <location evidence="4">Secreted</location>
    </subcellularLocation>
</comment>
<gene>
    <name evidence="20" type="ORF">OS493_002228</name>
</gene>
<dbReference type="Gene3D" id="2.40.10.10">
    <property type="entry name" value="Trypsin-like serine proteases"/>
    <property type="match status" value="1"/>
</dbReference>
<dbReference type="SMART" id="SM00032">
    <property type="entry name" value="CCP"/>
    <property type="match status" value="4"/>
</dbReference>
<evidence type="ECO:0000256" key="10">
    <source>
        <dbReference type="ARBA" id="ARBA00022801"/>
    </source>
</evidence>
<keyword evidence="7" id="KW-0645">Protease</keyword>
<dbReference type="Pfam" id="PF00089">
    <property type="entry name" value="Trypsin"/>
    <property type="match status" value="1"/>
</dbReference>
<dbReference type="EMBL" id="MU826826">
    <property type="protein sequence ID" value="KAJ7375455.1"/>
    <property type="molecule type" value="Genomic_DNA"/>
</dbReference>
<feature type="domain" description="Sushi" evidence="19">
    <location>
        <begin position="232"/>
        <end position="289"/>
    </location>
</feature>
<keyword evidence="9" id="KW-0677">Repeat</keyword>
<sequence>MFFRFQILLCIFVTTLMFFVQSADSRKAKCDKKCIGLLRRLWKNPPNRARGPCGKPEDIPHTKVTGSSYNLKDVLTYTCEKGYKHNGPKTRTCLKSGKWSSGPSCTRIRCRNPGTLAIPNGNVSTTDPDYFYGATLAFECNEGYELKRRDTMTCLEIGWSPRRPPYCIVKACPDPGRPENGDYHKSGYYFKVGSTVRFSCQSGFEMHGSREITCLENKEWSGSLTTCRDGNSDCPVLGTPISGRKYGSDYNKGDIVKFECKLGFVLKGSAVRKCLENGTWNGTETICKDEFEDRFKDVNTTAYNLRKNMIDPLLEYACNSDNDIGCNKTNAHGTDFRGRAINLNADEGLDLVFVIDTSSSVKKDTDFKSGLEFAKELVRTIGASKRRDGTRIAAVTFGTEAKLEFNLGDAEVDTMEKAIQAIDNIMYTGGATATAVALKMVREVVAPNALDNSHRVMVFITDGKSNVGGPPKQEAKYLRDEKNFEVYAVGVGRKVRIRELMDIASPEEGDTHVISVRKFKTLQAAIKKAVYIKIDYSPCGVSPVDLRARIIGGTSSKRGWWPWQIGLYKLNDKGNHVLNCGGALISRQWILTAAHCFHRKDIFTGNIRLFDNVLEYQVKAGDHNLEKEEKSQQNIIPEKILFIKIT</sequence>
<evidence type="ECO:0000256" key="12">
    <source>
        <dbReference type="ARBA" id="ARBA00023157"/>
    </source>
</evidence>
<feature type="domain" description="Sushi" evidence="19">
    <location>
        <begin position="170"/>
        <end position="229"/>
    </location>
</feature>
<dbReference type="InterPro" id="IPR036465">
    <property type="entry name" value="vWFA_dom_sf"/>
</dbReference>
<dbReference type="SUPFAM" id="SSF53300">
    <property type="entry name" value="vWA-like"/>
    <property type="match status" value="1"/>
</dbReference>
<evidence type="ECO:0000256" key="8">
    <source>
        <dbReference type="ARBA" id="ARBA00022729"/>
    </source>
</evidence>
<evidence type="ECO:0000259" key="19">
    <source>
        <dbReference type="PROSITE" id="PS50923"/>
    </source>
</evidence>
<feature type="signal peptide" evidence="16">
    <location>
        <begin position="1"/>
        <end position="25"/>
    </location>
</feature>
<dbReference type="PROSITE" id="PS50240">
    <property type="entry name" value="TRYPSIN_DOM"/>
    <property type="match status" value="1"/>
</dbReference>
<comment type="caution">
    <text evidence="20">The sequence shown here is derived from an EMBL/GenBank/DDBJ whole genome shotgun (WGS) entry which is preliminary data.</text>
</comment>
<feature type="disulfide bond" evidence="15">
    <location>
        <begin position="260"/>
        <end position="287"/>
    </location>
</feature>
<evidence type="ECO:0000256" key="6">
    <source>
        <dbReference type="ARBA" id="ARBA00022659"/>
    </source>
</evidence>
<dbReference type="PRINTS" id="PR00453">
    <property type="entry name" value="VWFADOMAIN"/>
</dbReference>
<dbReference type="Proteomes" id="UP001163046">
    <property type="component" value="Unassembled WGS sequence"/>
</dbReference>
<dbReference type="SUPFAM" id="SSF57535">
    <property type="entry name" value="Complement control module/SCR domain"/>
    <property type="match status" value="4"/>
</dbReference>
<dbReference type="Pfam" id="PF00084">
    <property type="entry name" value="Sushi"/>
    <property type="match status" value="4"/>
</dbReference>
<evidence type="ECO:0000256" key="13">
    <source>
        <dbReference type="ARBA" id="ARBA00023180"/>
    </source>
</evidence>
<feature type="chain" id="PRO_5040999785" description="C3/C5 convertase" evidence="16">
    <location>
        <begin position="26"/>
        <end position="646"/>
    </location>
</feature>
<dbReference type="PROSITE" id="PS50923">
    <property type="entry name" value="SUSHI"/>
    <property type="match status" value="4"/>
</dbReference>
<keyword evidence="11" id="KW-0720">Serine protease</keyword>
<keyword evidence="10" id="KW-0378">Hydrolase</keyword>
<evidence type="ECO:0000259" key="17">
    <source>
        <dbReference type="PROSITE" id="PS50234"/>
    </source>
</evidence>
<protein>
    <recommendedName>
        <fullName evidence="14">C3/C5 convertase</fullName>
    </recommendedName>
</protein>
<dbReference type="PIRSF" id="PIRSF001154">
    <property type="entry name" value="Compl_C2_B"/>
    <property type="match status" value="1"/>
</dbReference>
<dbReference type="InterPro" id="IPR001254">
    <property type="entry name" value="Trypsin_dom"/>
</dbReference>
<keyword evidence="8 16" id="KW-0732">Signal</keyword>
<keyword evidence="13" id="KW-0325">Glycoprotein</keyword>